<gene>
    <name evidence="1" type="ORF">KI387_028340</name>
</gene>
<keyword evidence="2" id="KW-1185">Reference proteome</keyword>
<accession>A0AA38G0H9</accession>
<feature type="non-terminal residue" evidence="1">
    <location>
        <position position="1"/>
    </location>
</feature>
<proteinExistence type="predicted"/>
<protein>
    <submittedName>
        <fullName evidence="1">Uncharacterized protein</fullName>
    </submittedName>
</protein>
<dbReference type="EMBL" id="JAHRHJ020000006">
    <property type="protein sequence ID" value="KAH9313305.1"/>
    <property type="molecule type" value="Genomic_DNA"/>
</dbReference>
<evidence type="ECO:0000313" key="2">
    <source>
        <dbReference type="Proteomes" id="UP000824469"/>
    </source>
</evidence>
<comment type="caution">
    <text evidence="1">The sequence shown here is derived from an EMBL/GenBank/DDBJ whole genome shotgun (WGS) entry which is preliminary data.</text>
</comment>
<reference evidence="1 2" key="1">
    <citation type="journal article" date="2021" name="Nat. Plants">
        <title>The Taxus genome provides insights into paclitaxel biosynthesis.</title>
        <authorList>
            <person name="Xiong X."/>
            <person name="Gou J."/>
            <person name="Liao Q."/>
            <person name="Li Y."/>
            <person name="Zhou Q."/>
            <person name="Bi G."/>
            <person name="Li C."/>
            <person name="Du R."/>
            <person name="Wang X."/>
            <person name="Sun T."/>
            <person name="Guo L."/>
            <person name="Liang H."/>
            <person name="Lu P."/>
            <person name="Wu Y."/>
            <person name="Zhang Z."/>
            <person name="Ro D.K."/>
            <person name="Shang Y."/>
            <person name="Huang S."/>
            <person name="Yan J."/>
        </authorList>
    </citation>
    <scope>NUCLEOTIDE SEQUENCE [LARGE SCALE GENOMIC DNA]</scope>
    <source>
        <strain evidence="1">Ta-2019</strain>
    </source>
</reference>
<sequence>TIPLPGKPDFWSGAAGKHIRTLCSEEVAIGGSDHWEKVKSCTEKPMRGCVHFWKTKDLSCNGIIRSSRQ</sequence>
<name>A0AA38G0H9_TAXCH</name>
<feature type="non-terminal residue" evidence="1">
    <location>
        <position position="69"/>
    </location>
</feature>
<dbReference type="AlphaFoldDB" id="A0AA38G0H9"/>
<organism evidence="1 2">
    <name type="scientific">Taxus chinensis</name>
    <name type="common">Chinese yew</name>
    <name type="synonym">Taxus wallichiana var. chinensis</name>
    <dbReference type="NCBI Taxonomy" id="29808"/>
    <lineage>
        <taxon>Eukaryota</taxon>
        <taxon>Viridiplantae</taxon>
        <taxon>Streptophyta</taxon>
        <taxon>Embryophyta</taxon>
        <taxon>Tracheophyta</taxon>
        <taxon>Spermatophyta</taxon>
        <taxon>Pinopsida</taxon>
        <taxon>Pinidae</taxon>
        <taxon>Conifers II</taxon>
        <taxon>Cupressales</taxon>
        <taxon>Taxaceae</taxon>
        <taxon>Taxus</taxon>
    </lineage>
</organism>
<evidence type="ECO:0000313" key="1">
    <source>
        <dbReference type="EMBL" id="KAH9313305.1"/>
    </source>
</evidence>
<dbReference type="Proteomes" id="UP000824469">
    <property type="component" value="Unassembled WGS sequence"/>
</dbReference>